<evidence type="ECO:0000313" key="2">
    <source>
        <dbReference type="Proteomes" id="UP001234202"/>
    </source>
</evidence>
<reference evidence="1" key="1">
    <citation type="submission" date="2023-04" db="EMBL/GenBank/DDBJ databases">
        <title>Draft Genome sequencing of Naganishia species isolated from polar environments using Oxford Nanopore Technology.</title>
        <authorList>
            <person name="Leo P."/>
            <person name="Venkateswaran K."/>
        </authorList>
    </citation>
    <scope>NUCLEOTIDE SEQUENCE</scope>
    <source>
        <strain evidence="1">DBVPG 5303</strain>
    </source>
</reference>
<organism evidence="1 2">
    <name type="scientific">Naganishia onofrii</name>
    <dbReference type="NCBI Taxonomy" id="1851511"/>
    <lineage>
        <taxon>Eukaryota</taxon>
        <taxon>Fungi</taxon>
        <taxon>Dikarya</taxon>
        <taxon>Basidiomycota</taxon>
        <taxon>Agaricomycotina</taxon>
        <taxon>Tremellomycetes</taxon>
        <taxon>Filobasidiales</taxon>
        <taxon>Filobasidiaceae</taxon>
        <taxon>Naganishia</taxon>
    </lineage>
</organism>
<comment type="caution">
    <text evidence="1">The sequence shown here is derived from an EMBL/GenBank/DDBJ whole genome shotgun (WGS) entry which is preliminary data.</text>
</comment>
<evidence type="ECO:0000313" key="1">
    <source>
        <dbReference type="EMBL" id="KAJ9116252.1"/>
    </source>
</evidence>
<protein>
    <submittedName>
        <fullName evidence="1">Uncharacterized protein</fullName>
    </submittedName>
</protein>
<proteinExistence type="predicted"/>
<name>A0ACC2X0G4_9TREE</name>
<sequence>MDAVRQEVHGMLAVDQDAARRREEAFASMLDKMEAYERRIKQAESEQAKDRKMLESLQARNSDLKQRNRKLVQRMQQMVSENANLASLASLEETSVGRLYPHVDIHCDDHSGIGMDELEGHISKVAKGHNRIFHREVKAAKDNPFDPEKRFYRIQCYGQGGSVLIGQISRLRNEDDLRLEIISADDVDMEETVVSSTVFKM</sequence>
<dbReference type="EMBL" id="JASBWV010000038">
    <property type="protein sequence ID" value="KAJ9116252.1"/>
    <property type="molecule type" value="Genomic_DNA"/>
</dbReference>
<accession>A0ACC2X0G4</accession>
<gene>
    <name evidence="1" type="ORF">QFC24_006767</name>
</gene>
<dbReference type="Proteomes" id="UP001234202">
    <property type="component" value="Unassembled WGS sequence"/>
</dbReference>
<keyword evidence="2" id="KW-1185">Reference proteome</keyword>